<keyword evidence="1" id="KW-0472">Membrane</keyword>
<comment type="caution">
    <text evidence="2">The sequence shown here is derived from an EMBL/GenBank/DDBJ whole genome shotgun (WGS) entry which is preliminary data.</text>
</comment>
<proteinExistence type="predicted"/>
<name>A0ABW2UZD6_9BACL</name>
<feature type="transmembrane region" description="Helical" evidence="1">
    <location>
        <begin position="69"/>
        <end position="94"/>
    </location>
</feature>
<dbReference type="EMBL" id="JBHTGQ010000011">
    <property type="protein sequence ID" value="MFC7749264.1"/>
    <property type="molecule type" value="Genomic_DNA"/>
</dbReference>
<feature type="transmembrane region" description="Helical" evidence="1">
    <location>
        <begin position="36"/>
        <end position="57"/>
    </location>
</feature>
<keyword evidence="1" id="KW-0812">Transmembrane</keyword>
<keyword evidence="1" id="KW-1133">Transmembrane helix</keyword>
<evidence type="ECO:0000313" key="3">
    <source>
        <dbReference type="Proteomes" id="UP001596528"/>
    </source>
</evidence>
<evidence type="ECO:0000313" key="2">
    <source>
        <dbReference type="EMBL" id="MFC7749264.1"/>
    </source>
</evidence>
<feature type="transmembrane region" description="Helical" evidence="1">
    <location>
        <begin position="6"/>
        <end position="24"/>
    </location>
</feature>
<sequence>MKNWRVGTLSMGVTLVATGIALALSMFAGHKAYDTLLLAAPLVLVLLGVELLVYLKLAGSERTNVRYDWISLFLVAAIGFCSLGLSMFGSLGLLDEIRREVRATEHTITLEPERHAVPESVKRIVVNGRGHVKIDRTADREMQLMGQIRYWSPEPKNIANGGGLLKTNQVGSTLYVWIEGVSRDREWVRPSPDHLLTLVVPEQIEVETRGY</sequence>
<accession>A0ABW2UZD6</accession>
<gene>
    <name evidence="2" type="ORF">ACFQWB_04815</name>
</gene>
<dbReference type="RefSeq" id="WP_138789650.1">
    <property type="nucleotide sequence ID" value="NZ_JBHTGQ010000011.1"/>
</dbReference>
<keyword evidence="3" id="KW-1185">Reference proteome</keyword>
<evidence type="ECO:0000256" key="1">
    <source>
        <dbReference type="SAM" id="Phobius"/>
    </source>
</evidence>
<dbReference type="Proteomes" id="UP001596528">
    <property type="component" value="Unassembled WGS sequence"/>
</dbReference>
<organism evidence="2 3">
    <name type="scientific">Paenibacillus thermoaerophilus</name>
    <dbReference type="NCBI Taxonomy" id="1215385"/>
    <lineage>
        <taxon>Bacteria</taxon>
        <taxon>Bacillati</taxon>
        <taxon>Bacillota</taxon>
        <taxon>Bacilli</taxon>
        <taxon>Bacillales</taxon>
        <taxon>Paenibacillaceae</taxon>
        <taxon>Paenibacillus</taxon>
    </lineage>
</organism>
<reference evidence="3" key="1">
    <citation type="journal article" date="2019" name="Int. J. Syst. Evol. Microbiol.">
        <title>The Global Catalogue of Microorganisms (GCM) 10K type strain sequencing project: providing services to taxonomists for standard genome sequencing and annotation.</title>
        <authorList>
            <consortium name="The Broad Institute Genomics Platform"/>
            <consortium name="The Broad Institute Genome Sequencing Center for Infectious Disease"/>
            <person name="Wu L."/>
            <person name="Ma J."/>
        </authorList>
    </citation>
    <scope>NUCLEOTIDE SEQUENCE [LARGE SCALE GENOMIC DNA]</scope>
    <source>
        <strain evidence="3">JCM 18657</strain>
    </source>
</reference>
<protein>
    <submittedName>
        <fullName evidence="2">Uncharacterized protein</fullName>
    </submittedName>
</protein>